<dbReference type="SUPFAM" id="SSF160424">
    <property type="entry name" value="BH3703-like"/>
    <property type="match status" value="1"/>
</dbReference>
<keyword evidence="2" id="KW-1185">Reference proteome</keyword>
<sequence length="146" mass="17408">MNEDQVIYNEIGKALWSIMPLHASVIYCLGRVYPETRQVGPEWIDKQGKVNRFNVDEHPIEICDKISNLAISLQKLPPYKREPWTHFKFMLFPEGKFKMEFSYIPQDDSWPGVFMRRVSDLTLEEAKNYYIPEGEWKKCIEKYKEI</sequence>
<evidence type="ECO:0000313" key="2">
    <source>
        <dbReference type="Proteomes" id="UP000649768"/>
    </source>
</evidence>
<comment type="caution">
    <text evidence="1">The sequence shown here is derived from an EMBL/GenBank/DDBJ whole genome shotgun (WGS) entry which is preliminary data.</text>
</comment>
<dbReference type="Proteomes" id="UP000649768">
    <property type="component" value="Unassembled WGS sequence"/>
</dbReference>
<evidence type="ECO:0000313" key="1">
    <source>
        <dbReference type="EMBL" id="MBD8513424.1"/>
    </source>
</evidence>
<gene>
    <name evidence="1" type="ORF">IFO68_12160</name>
</gene>
<dbReference type="InterPro" id="IPR036170">
    <property type="entry name" value="YezG-like_sf"/>
</dbReference>
<dbReference type="EMBL" id="JACYTP010000007">
    <property type="protein sequence ID" value="MBD8513424.1"/>
    <property type="molecule type" value="Genomic_DNA"/>
</dbReference>
<proteinExistence type="predicted"/>
<dbReference type="RefSeq" id="WP_192016120.1">
    <property type="nucleotide sequence ID" value="NZ_JACYTP010000007.1"/>
</dbReference>
<accession>A0ABR9BMK4</accession>
<dbReference type="Pfam" id="PF04634">
    <property type="entry name" value="YezG-like"/>
    <property type="match status" value="1"/>
</dbReference>
<reference evidence="1 2" key="1">
    <citation type="submission" date="2020-09" db="EMBL/GenBank/DDBJ databases">
        <title>Photobacterium sp. CAU 1568 isolated from sand of Sido Beach.</title>
        <authorList>
            <person name="Kim W."/>
        </authorList>
    </citation>
    <scope>NUCLEOTIDE SEQUENCE [LARGE SCALE GENOMIC DNA]</scope>
    <source>
        <strain evidence="1 2">CAU 1568</strain>
    </source>
</reference>
<dbReference type="Gene3D" id="3.30.500.20">
    <property type="entry name" value="BH3703-like domains"/>
    <property type="match status" value="1"/>
</dbReference>
<protein>
    <submittedName>
        <fullName evidence="1">DUF600 family protein</fullName>
    </submittedName>
</protein>
<organism evidence="1 2">
    <name type="scientific">Photobacterium arenosum</name>
    <dbReference type="NCBI Taxonomy" id="2774143"/>
    <lineage>
        <taxon>Bacteria</taxon>
        <taxon>Pseudomonadati</taxon>
        <taxon>Pseudomonadota</taxon>
        <taxon>Gammaproteobacteria</taxon>
        <taxon>Vibrionales</taxon>
        <taxon>Vibrionaceae</taxon>
        <taxon>Photobacterium</taxon>
    </lineage>
</organism>
<name>A0ABR9BMK4_9GAMM</name>
<dbReference type="InterPro" id="IPR006728">
    <property type="entry name" value="YezG-like"/>
</dbReference>